<dbReference type="Pfam" id="PF02698">
    <property type="entry name" value="DUF218"/>
    <property type="match status" value="1"/>
</dbReference>
<dbReference type="Proteomes" id="UP000027336">
    <property type="component" value="Unassembled WGS sequence"/>
</dbReference>
<dbReference type="GO" id="GO:0005886">
    <property type="term" value="C:plasma membrane"/>
    <property type="evidence" value="ECO:0007669"/>
    <property type="project" value="TreeGrafter"/>
</dbReference>
<feature type="domain" description="DUF218" evidence="2">
    <location>
        <begin position="80"/>
        <end position="208"/>
    </location>
</feature>
<dbReference type="HOGENOM" id="CLU_080658_2_0_5"/>
<dbReference type="PANTHER" id="PTHR30336">
    <property type="entry name" value="INNER MEMBRANE PROTEIN, PROBABLE PERMEASE"/>
    <property type="match status" value="1"/>
</dbReference>
<gene>
    <name evidence="3" type="ORF">BARRO_130064</name>
    <name evidence="4" type="ORF">O99_00832</name>
</gene>
<sequence>MTHNTPDPNFSHNNFAHDRPQNSLLKYRIDVTRKRKRFFYYLPPTAFFILIIILIFCFTFVAFTEKVGQLTPPQPLPKADAIIVLTGGKNRIETGLKLLQKKLGSRLLISGVNTTTHPNRLIRIMNINPRLFSCCVDIDHQAVNTQGNAKESAHWIKKHRYKTLYIVTHDYHMIRSLLEFKYLMPDVNFIAYPIKQNVADNWIKQANQIRLLALEYIKSISVKIRIILSSL</sequence>
<reference evidence="3" key="1">
    <citation type="journal article" date="2011" name="PLoS Genet.">
        <title>Parallel evolution of a type IV secretion system in radiating lineages of the host-restricted bacterial pathogen Bartonella.</title>
        <authorList>
            <person name="Engel P."/>
            <person name="Salzburger W."/>
            <person name="Liesch M."/>
            <person name="Chang C.C."/>
            <person name="Maruyama S."/>
            <person name="Lanz C."/>
            <person name="Calteau A."/>
            <person name="Lajus A."/>
            <person name="Medigue C."/>
            <person name="Schuster S.C."/>
            <person name="Dehio C."/>
        </authorList>
    </citation>
    <scope>NUCLEOTIDE SEQUENCE</scope>
    <source>
        <strain evidence="3">ATCC BAA-1498</strain>
    </source>
</reference>
<evidence type="ECO:0000313" key="5">
    <source>
        <dbReference type="Proteomes" id="UP000027336"/>
    </source>
</evidence>
<keyword evidence="1" id="KW-0812">Transmembrane</keyword>
<keyword evidence="1" id="KW-0472">Membrane</keyword>
<organism evidence="3">
    <name type="scientific">Bartonella rochalimae ATCC BAA-1498</name>
    <dbReference type="NCBI Taxonomy" id="685782"/>
    <lineage>
        <taxon>Bacteria</taxon>
        <taxon>Pseudomonadati</taxon>
        <taxon>Pseudomonadota</taxon>
        <taxon>Alphaproteobacteria</taxon>
        <taxon>Hyphomicrobiales</taxon>
        <taxon>Bartonellaceae</taxon>
        <taxon>Bartonella</taxon>
    </lineage>
</organism>
<name>E6YNI2_9HYPH</name>
<dbReference type="GO" id="GO:0043164">
    <property type="term" value="P:Gram-negative-bacterium-type cell wall biogenesis"/>
    <property type="evidence" value="ECO:0007669"/>
    <property type="project" value="TreeGrafter"/>
</dbReference>
<keyword evidence="1" id="KW-1133">Transmembrane helix</keyword>
<dbReference type="Gene3D" id="3.40.50.620">
    <property type="entry name" value="HUPs"/>
    <property type="match status" value="1"/>
</dbReference>
<dbReference type="OrthoDB" id="9812311at2"/>
<proteinExistence type="predicted"/>
<dbReference type="InterPro" id="IPR003848">
    <property type="entry name" value="DUF218"/>
</dbReference>
<accession>E6YNI2</accession>
<keyword evidence="5" id="KW-1185">Reference proteome</keyword>
<dbReference type="AlphaFoldDB" id="E6YNI2"/>
<dbReference type="PANTHER" id="PTHR30336:SF4">
    <property type="entry name" value="ENVELOPE BIOGENESIS FACTOR ELYC"/>
    <property type="match status" value="1"/>
</dbReference>
<dbReference type="GO" id="GO:0000270">
    <property type="term" value="P:peptidoglycan metabolic process"/>
    <property type="evidence" value="ECO:0007669"/>
    <property type="project" value="TreeGrafter"/>
</dbReference>
<dbReference type="EMBL" id="AHPK01000014">
    <property type="protein sequence ID" value="KEC54934.1"/>
    <property type="molecule type" value="Genomic_DNA"/>
</dbReference>
<dbReference type="CDD" id="cd06259">
    <property type="entry name" value="YdcF-like"/>
    <property type="match status" value="1"/>
</dbReference>
<dbReference type="eggNOG" id="COG1434">
    <property type="taxonomic scope" value="Bacteria"/>
</dbReference>
<evidence type="ECO:0000313" key="3">
    <source>
        <dbReference type="EMBL" id="CBI78420.1"/>
    </source>
</evidence>
<dbReference type="PATRIC" id="fig|685782.3.peg.856"/>
<reference evidence="4 5" key="2">
    <citation type="submission" date="2012-04" db="EMBL/GenBank/DDBJ databases">
        <title>The Genome Sequence of Bartonella rochalimae BMGH.</title>
        <authorList>
            <consortium name="The Broad Institute Genome Sequencing Platform"/>
            <consortium name="The Broad Institute Genome Sequencing Center for Infectious Disease"/>
            <person name="Feldgarden M."/>
            <person name="Kirby J."/>
            <person name="Kosoy M."/>
            <person name="Birtles R."/>
            <person name="Probert W.S."/>
            <person name="Chiaraviglio L."/>
            <person name="Walker B."/>
            <person name="Young S.K."/>
            <person name="Zeng Q."/>
            <person name="Gargeya S."/>
            <person name="Fitzgerald M."/>
            <person name="Haas B."/>
            <person name="Abouelleil A."/>
            <person name="Alvarado L."/>
            <person name="Arachchi H.M."/>
            <person name="Berlin A.M."/>
            <person name="Chapman S.B."/>
            <person name="Goldberg J."/>
            <person name="Griggs A."/>
            <person name="Gujja S."/>
            <person name="Hansen M."/>
            <person name="Howarth C."/>
            <person name="Imamovic A."/>
            <person name="Larimer J."/>
            <person name="McCowen C."/>
            <person name="Montmayeur A."/>
            <person name="Murphy C."/>
            <person name="Neiman D."/>
            <person name="Pearson M."/>
            <person name="Priest M."/>
            <person name="Roberts A."/>
            <person name="Saif S."/>
            <person name="Shea T."/>
            <person name="Sisk P."/>
            <person name="Sykes S."/>
            <person name="Wortman J."/>
            <person name="Nusbaum C."/>
            <person name="Birren B."/>
        </authorList>
    </citation>
    <scope>NUCLEOTIDE SEQUENCE [LARGE SCALE GENOMIC DNA]</scope>
    <source>
        <strain evidence="4 5">ATCC BAA-1498</strain>
    </source>
</reference>
<dbReference type="RefSeq" id="WP_078674024.1">
    <property type="nucleotide sequence ID" value="NZ_KL407337.1"/>
</dbReference>
<evidence type="ECO:0000313" key="4">
    <source>
        <dbReference type="EMBL" id="KEC54934.1"/>
    </source>
</evidence>
<evidence type="ECO:0000259" key="2">
    <source>
        <dbReference type="Pfam" id="PF02698"/>
    </source>
</evidence>
<dbReference type="InterPro" id="IPR051599">
    <property type="entry name" value="Cell_Envelope_Assoc"/>
</dbReference>
<dbReference type="EMBL" id="FN645467">
    <property type="protein sequence ID" value="CBI78420.1"/>
    <property type="molecule type" value="Genomic_DNA"/>
</dbReference>
<protein>
    <recommendedName>
        <fullName evidence="2">DUF218 domain-containing protein</fullName>
    </recommendedName>
</protein>
<feature type="transmembrane region" description="Helical" evidence="1">
    <location>
        <begin position="38"/>
        <end position="63"/>
    </location>
</feature>
<evidence type="ECO:0000256" key="1">
    <source>
        <dbReference type="SAM" id="Phobius"/>
    </source>
</evidence>
<dbReference type="InterPro" id="IPR014729">
    <property type="entry name" value="Rossmann-like_a/b/a_fold"/>
</dbReference>